<dbReference type="Gene3D" id="2.160.20.10">
    <property type="entry name" value="Single-stranded right-handed beta-helix, Pectin lyase-like"/>
    <property type="match status" value="2"/>
</dbReference>
<sequence length="843" mass="90071">MAKFLTRMIKCFFSMALLLPTFRHALSQAAQVNIPPAPPTVFITVDQSGSNDYTKIQDAIDAVPSNNALPVYIWVKPGIYYEKINVPSDKPFITISGSTSYASDTVITWKESGEINETAVFTLWASDFVGRNFTVQNTYGTGGKAVALRVSGDRVAFYGCSIMSHQDALFADIGKQYYKDCYIEGDTDFIFGSASSLFENCHMHSLSEQNGAITAQKRDSPSQDAGFLFLGGEITGVGRAVLGRPWGPYSTVIFAYTKMSNAILPQGWDSWGRSTDYLSKVYYGEYKCIGAGAVTAERVAWEHNVTPKEFTSFMNKVRGFGIGSWQGSDGGGWKYGAPPRVGRDGEGNNGGRQQGPPTPIGDGGKQGYPTPIGGGGQHGPPPPATREGGQYGAPAPFAVGWQHGPPPSVAGGGQYGAPPPFAGGWQQGPPTPVGGGGQHGPPPPVGGERERNNGGGWKHAAPIPNGGGGGVRNNAGVGQHGVPNVGGASIEGWADVQWSGCEKGAAHPGLWGLSLTKCFFVMASLYVLLALSQAEAETTQGSTAILITVDQSGKGDYEKIQDAIDAVPSNNVDLVFIRVKPGVYKEKITVPADKPFITISGTKAVDTIITWNDSGDIFESATFSVLASDFIGRYLTIQNTYGSGGKAVALRASGDRAAFYVCRILSYQDTLLDDTGRHYYNNCYIEGATDFICGNGASFFEKCHLHSISNGGGAITAQRRMSPSEDTGFFFFGCKITGVKTAVLGRPWGVYSRVIFAFTYMPNIILPQGWNDWGNSADQLSSVYYGQYKCSGPGAVTSKRVDWSRVLTSEEAAPFITKDSIDGKAWIRAAPTSFKKKAFPPKN</sequence>
<keyword evidence="5" id="KW-0134">Cell wall</keyword>
<evidence type="ECO:0000256" key="8">
    <source>
        <dbReference type="ARBA" id="ARBA00023180"/>
    </source>
</evidence>
<evidence type="ECO:0000256" key="3">
    <source>
        <dbReference type="ARBA" id="ARBA00008891"/>
    </source>
</evidence>
<protein>
    <recommendedName>
        <fullName evidence="4">pectinesterase</fullName>
        <ecNumber evidence="4">3.1.1.11</ecNumber>
    </recommendedName>
</protein>
<comment type="function">
    <text evidence="10">Acts in the modification of cell walls via demethylesterification of cell wall pectin.</text>
</comment>
<comment type="caution">
    <text evidence="15">The sequence shown here is derived from an EMBL/GenBank/DDBJ whole genome shotgun (WGS) entry which is preliminary data.</text>
</comment>
<dbReference type="InterPro" id="IPR011050">
    <property type="entry name" value="Pectin_lyase_fold/virulence"/>
</dbReference>
<keyword evidence="5" id="KW-0964">Secreted</keyword>
<evidence type="ECO:0000256" key="1">
    <source>
        <dbReference type="ARBA" id="ARBA00004191"/>
    </source>
</evidence>
<dbReference type="UniPathway" id="UPA00545">
    <property type="reaction ID" value="UER00823"/>
</dbReference>
<dbReference type="Proteomes" id="UP000290289">
    <property type="component" value="Chromosome 15"/>
</dbReference>
<dbReference type="SUPFAM" id="SSF51126">
    <property type="entry name" value="Pectin lyase-like"/>
    <property type="match status" value="2"/>
</dbReference>
<dbReference type="PANTHER" id="PTHR31321:SF72">
    <property type="entry name" value="PECTINESTERASE 11-RELATED"/>
    <property type="match status" value="1"/>
</dbReference>
<accession>A0A498HP42</accession>
<keyword evidence="6" id="KW-0378">Hydrolase</keyword>
<dbReference type="PROSITE" id="PS00800">
    <property type="entry name" value="PECTINESTERASE_1"/>
    <property type="match status" value="1"/>
</dbReference>
<evidence type="ECO:0000256" key="2">
    <source>
        <dbReference type="ARBA" id="ARBA00005184"/>
    </source>
</evidence>
<dbReference type="EC" id="3.1.1.11" evidence="4"/>
<evidence type="ECO:0000256" key="13">
    <source>
        <dbReference type="SAM" id="SignalP"/>
    </source>
</evidence>
<evidence type="ECO:0000256" key="4">
    <source>
        <dbReference type="ARBA" id="ARBA00013229"/>
    </source>
</evidence>
<evidence type="ECO:0000256" key="12">
    <source>
        <dbReference type="SAM" id="MobiDB-lite"/>
    </source>
</evidence>
<dbReference type="PROSITE" id="PS00503">
    <property type="entry name" value="PECTINESTERASE_2"/>
    <property type="match status" value="1"/>
</dbReference>
<evidence type="ECO:0000313" key="16">
    <source>
        <dbReference type="Proteomes" id="UP000290289"/>
    </source>
</evidence>
<keyword evidence="7" id="KW-0063">Aspartyl esterase</keyword>
<keyword evidence="8" id="KW-0325">Glycoprotein</keyword>
<evidence type="ECO:0000256" key="10">
    <source>
        <dbReference type="ARBA" id="ARBA00057335"/>
    </source>
</evidence>
<dbReference type="GO" id="GO:0045490">
    <property type="term" value="P:pectin catabolic process"/>
    <property type="evidence" value="ECO:0007669"/>
    <property type="project" value="UniProtKB-UniPathway"/>
</dbReference>
<dbReference type="InterPro" id="IPR018040">
    <property type="entry name" value="Pectinesterase_Tyr_AS"/>
</dbReference>
<comment type="similarity">
    <text evidence="3">Belongs to the pectinesterase family.</text>
</comment>
<organism evidence="15 16">
    <name type="scientific">Malus domestica</name>
    <name type="common">Apple</name>
    <name type="synonym">Pyrus malus</name>
    <dbReference type="NCBI Taxonomy" id="3750"/>
    <lineage>
        <taxon>Eukaryota</taxon>
        <taxon>Viridiplantae</taxon>
        <taxon>Streptophyta</taxon>
        <taxon>Embryophyta</taxon>
        <taxon>Tracheophyta</taxon>
        <taxon>Spermatophyta</taxon>
        <taxon>Magnoliopsida</taxon>
        <taxon>eudicotyledons</taxon>
        <taxon>Gunneridae</taxon>
        <taxon>Pentapetalae</taxon>
        <taxon>rosids</taxon>
        <taxon>fabids</taxon>
        <taxon>Rosales</taxon>
        <taxon>Rosaceae</taxon>
        <taxon>Amygdaloideae</taxon>
        <taxon>Maleae</taxon>
        <taxon>Malus</taxon>
    </lineage>
</organism>
<evidence type="ECO:0000256" key="11">
    <source>
        <dbReference type="PROSITE-ProRule" id="PRU10040"/>
    </source>
</evidence>
<evidence type="ECO:0000313" key="15">
    <source>
        <dbReference type="EMBL" id="RXH73226.1"/>
    </source>
</evidence>
<keyword evidence="16" id="KW-1185">Reference proteome</keyword>
<dbReference type="FunFam" id="2.160.20.10:FF:000013">
    <property type="entry name" value="Pectinesterase"/>
    <property type="match status" value="2"/>
</dbReference>
<dbReference type="PANTHER" id="PTHR31321">
    <property type="entry name" value="ACYL-COA THIOESTER HYDROLASE YBHC-RELATED"/>
    <property type="match status" value="1"/>
</dbReference>
<reference evidence="15 16" key="1">
    <citation type="submission" date="2018-10" db="EMBL/GenBank/DDBJ databases">
        <title>A high-quality apple genome assembly.</title>
        <authorList>
            <person name="Hu J."/>
        </authorList>
    </citation>
    <scope>NUCLEOTIDE SEQUENCE [LARGE SCALE GENOMIC DNA]</scope>
    <source>
        <strain evidence="16">cv. HFTH1</strain>
        <tissue evidence="15">Young leaf</tissue>
    </source>
</reference>
<dbReference type="GO" id="GO:0030599">
    <property type="term" value="F:pectinesterase activity"/>
    <property type="evidence" value="ECO:0007669"/>
    <property type="project" value="UniProtKB-EC"/>
</dbReference>
<comment type="pathway">
    <text evidence="2">Glycan metabolism; pectin degradation; 2-dehydro-3-deoxy-D-gluconate from pectin: step 1/5.</text>
</comment>
<proteinExistence type="inferred from homology"/>
<dbReference type="AlphaFoldDB" id="A0A498HP42"/>
<dbReference type="InterPro" id="IPR033131">
    <property type="entry name" value="Pectinesterase_Asp_AS"/>
</dbReference>
<evidence type="ECO:0000256" key="9">
    <source>
        <dbReference type="ARBA" id="ARBA00047928"/>
    </source>
</evidence>
<feature type="domain" description="Pectinesterase catalytic" evidence="14">
    <location>
        <begin position="547"/>
        <end position="823"/>
    </location>
</feature>
<dbReference type="InterPro" id="IPR000070">
    <property type="entry name" value="Pectinesterase_cat"/>
</dbReference>
<dbReference type="STRING" id="3750.A0A498HP42"/>
<comment type="catalytic activity">
    <reaction evidence="9">
        <text>[(1-&gt;4)-alpha-D-galacturonosyl methyl ester](n) + n H2O = [(1-&gt;4)-alpha-D-galacturonosyl](n) + n methanol + n H(+)</text>
        <dbReference type="Rhea" id="RHEA:22380"/>
        <dbReference type="Rhea" id="RHEA-COMP:14570"/>
        <dbReference type="Rhea" id="RHEA-COMP:14573"/>
        <dbReference type="ChEBI" id="CHEBI:15377"/>
        <dbReference type="ChEBI" id="CHEBI:15378"/>
        <dbReference type="ChEBI" id="CHEBI:17790"/>
        <dbReference type="ChEBI" id="CHEBI:140522"/>
        <dbReference type="ChEBI" id="CHEBI:140523"/>
        <dbReference type="EC" id="3.1.1.11"/>
    </reaction>
</comment>
<feature type="active site" evidence="11">
    <location>
        <position position="188"/>
    </location>
</feature>
<keyword evidence="13" id="KW-0732">Signal</keyword>
<evidence type="ECO:0000259" key="14">
    <source>
        <dbReference type="Pfam" id="PF01095"/>
    </source>
</evidence>
<dbReference type="EMBL" id="RDQH01000341">
    <property type="protein sequence ID" value="RXH73226.1"/>
    <property type="molecule type" value="Genomic_DNA"/>
</dbReference>
<evidence type="ECO:0000256" key="6">
    <source>
        <dbReference type="ARBA" id="ARBA00022801"/>
    </source>
</evidence>
<feature type="domain" description="Pectinesterase catalytic" evidence="14">
    <location>
        <begin position="43"/>
        <end position="303"/>
    </location>
</feature>
<comment type="subcellular location">
    <subcellularLocation>
        <location evidence="1">Secreted</location>
        <location evidence="1">Cell wall</location>
    </subcellularLocation>
</comment>
<dbReference type="Pfam" id="PF01095">
    <property type="entry name" value="Pectinesterase"/>
    <property type="match status" value="2"/>
</dbReference>
<feature type="signal peptide" evidence="13">
    <location>
        <begin position="1"/>
        <end position="27"/>
    </location>
</feature>
<gene>
    <name evidence="15" type="ORF">DVH24_012910</name>
</gene>
<evidence type="ECO:0000256" key="5">
    <source>
        <dbReference type="ARBA" id="ARBA00022512"/>
    </source>
</evidence>
<evidence type="ECO:0000256" key="7">
    <source>
        <dbReference type="ARBA" id="ARBA00023085"/>
    </source>
</evidence>
<name>A0A498HP42_MALDO</name>
<dbReference type="InterPro" id="IPR012334">
    <property type="entry name" value="Pectin_lyas_fold"/>
</dbReference>
<feature type="region of interest" description="Disordered" evidence="12">
    <location>
        <begin position="328"/>
        <end position="455"/>
    </location>
</feature>
<feature type="compositionally biased region" description="Gly residues" evidence="12">
    <location>
        <begin position="361"/>
        <end position="378"/>
    </location>
</feature>
<dbReference type="GO" id="GO:0042545">
    <property type="term" value="P:cell wall modification"/>
    <property type="evidence" value="ECO:0007669"/>
    <property type="project" value="InterPro"/>
</dbReference>
<feature type="chain" id="PRO_5019737724" description="pectinesterase" evidence="13">
    <location>
        <begin position="28"/>
        <end position="843"/>
    </location>
</feature>